<accession>A0A1G6WEU2</accession>
<protein>
    <submittedName>
        <fullName evidence="6">Acetylornithine deacetylase/Succinyl-diaminopimelate desuccinylase</fullName>
    </submittedName>
</protein>
<name>A0A1G6WEU2_9PROT</name>
<evidence type="ECO:0000256" key="3">
    <source>
        <dbReference type="ARBA" id="ARBA00022801"/>
    </source>
</evidence>
<dbReference type="AlphaFoldDB" id="A0A1G6WEU2"/>
<dbReference type="InterPro" id="IPR051458">
    <property type="entry name" value="Cyt/Met_Dipeptidase"/>
</dbReference>
<feature type="domain" description="Peptidase M20 dimerisation" evidence="5">
    <location>
        <begin position="234"/>
        <end position="386"/>
    </location>
</feature>
<dbReference type="EMBL" id="FNAK01000002">
    <property type="protein sequence ID" value="SDD64243.1"/>
    <property type="molecule type" value="Genomic_DNA"/>
</dbReference>
<organism evidence="6 7">
    <name type="scientific">Kordiimonas lacus</name>
    <dbReference type="NCBI Taxonomy" id="637679"/>
    <lineage>
        <taxon>Bacteria</taxon>
        <taxon>Pseudomonadati</taxon>
        <taxon>Pseudomonadota</taxon>
        <taxon>Alphaproteobacteria</taxon>
        <taxon>Kordiimonadales</taxon>
        <taxon>Kordiimonadaceae</taxon>
        <taxon>Kordiimonas</taxon>
    </lineage>
</organism>
<dbReference type="PANTHER" id="PTHR43270">
    <property type="entry name" value="BETA-ALA-HIS DIPEPTIDASE"/>
    <property type="match status" value="1"/>
</dbReference>
<dbReference type="OrthoDB" id="9761532at2"/>
<evidence type="ECO:0000256" key="4">
    <source>
        <dbReference type="SAM" id="SignalP"/>
    </source>
</evidence>
<dbReference type="Pfam" id="PF01546">
    <property type="entry name" value="Peptidase_M20"/>
    <property type="match status" value="1"/>
</dbReference>
<dbReference type="GO" id="GO:0046872">
    <property type="term" value="F:metal ion binding"/>
    <property type="evidence" value="ECO:0007669"/>
    <property type="project" value="UniProtKB-KW"/>
</dbReference>
<dbReference type="SUPFAM" id="SSF53187">
    <property type="entry name" value="Zn-dependent exopeptidases"/>
    <property type="match status" value="1"/>
</dbReference>
<keyword evidence="7" id="KW-1185">Reference proteome</keyword>
<feature type="chain" id="PRO_5010343186" evidence="4">
    <location>
        <begin position="25"/>
        <end position="508"/>
    </location>
</feature>
<dbReference type="STRING" id="637679.GCA_001550055_02794"/>
<evidence type="ECO:0000256" key="2">
    <source>
        <dbReference type="ARBA" id="ARBA00022723"/>
    </source>
</evidence>
<evidence type="ECO:0000313" key="7">
    <source>
        <dbReference type="Proteomes" id="UP000183685"/>
    </source>
</evidence>
<dbReference type="Pfam" id="PF07687">
    <property type="entry name" value="M20_dimer"/>
    <property type="match status" value="1"/>
</dbReference>
<feature type="signal peptide" evidence="4">
    <location>
        <begin position="1"/>
        <end position="24"/>
    </location>
</feature>
<keyword evidence="3" id="KW-0378">Hydrolase</keyword>
<dbReference type="Proteomes" id="UP000183685">
    <property type="component" value="Unassembled WGS sequence"/>
</dbReference>
<dbReference type="GO" id="GO:0006508">
    <property type="term" value="P:proteolysis"/>
    <property type="evidence" value="ECO:0007669"/>
    <property type="project" value="UniProtKB-KW"/>
</dbReference>
<dbReference type="PANTHER" id="PTHR43270:SF8">
    <property type="entry name" value="DI- AND TRIPEPTIDASE DUG2-RELATED"/>
    <property type="match status" value="1"/>
</dbReference>
<dbReference type="Gene3D" id="3.30.70.360">
    <property type="match status" value="1"/>
</dbReference>
<dbReference type="GO" id="GO:0008233">
    <property type="term" value="F:peptidase activity"/>
    <property type="evidence" value="ECO:0007669"/>
    <property type="project" value="UniProtKB-KW"/>
</dbReference>
<evidence type="ECO:0000256" key="1">
    <source>
        <dbReference type="ARBA" id="ARBA00022670"/>
    </source>
</evidence>
<evidence type="ECO:0000259" key="5">
    <source>
        <dbReference type="Pfam" id="PF07687"/>
    </source>
</evidence>
<dbReference type="InterPro" id="IPR011650">
    <property type="entry name" value="Peptidase_M20_dimer"/>
</dbReference>
<proteinExistence type="predicted"/>
<reference evidence="6 7" key="1">
    <citation type="submission" date="2016-10" db="EMBL/GenBank/DDBJ databases">
        <authorList>
            <person name="de Groot N.N."/>
        </authorList>
    </citation>
    <scope>NUCLEOTIDE SEQUENCE [LARGE SCALE GENOMIC DNA]</scope>
    <source>
        <strain evidence="6 7">CGMCC 1.9109</strain>
    </source>
</reference>
<keyword evidence="2" id="KW-0479">Metal-binding</keyword>
<gene>
    <name evidence="6" type="ORF">SAMN04488071_1079</name>
</gene>
<evidence type="ECO:0000313" key="6">
    <source>
        <dbReference type="EMBL" id="SDD64243.1"/>
    </source>
</evidence>
<sequence length="508" mass="55549">MACRHRHFIAAGLAFALGTGGASADDSIHRYRAEHERQILSDFRDFLSLPNVASSTPDMMANAAWIERYIAKRGFTSQIVAEGGAPYVIAERKQPGASQTILIYAHFDGQPAEPRNWSSPPFEPTLRDGPVELAGATINWESLTTINPEWRIFARSAGDDKAPVIALMAALDAMEAAGDVPSVNIKLILDGEEEAGSPTLDNILQKHADKLTADLMLFCDGPMHQSRMRQLVFGVRGTMTVDLTAYGPARPLHSGHYGGWAPNPSEQLMRLLASMKDDDGRIIIPGYLDDVHPPTAAEQQAISTLPNMDTALKDELFLSKTEGGGKRVEEISMGPSIIVKGFEGGGVGKQSRNIIMPSATASVNLRLAPGQTPERVIARLNQFFSDQGFTLYSKPPTPEERAVSSALYVDWRPGGYRAYRSDLGSAEAQKLVSILNRFDGKETLLTPTMGGSLPIYLFEDTFPKMPIIILPIANHDNNQHGRNENLRIQNLWDAIDVYAAVLLEYGKP</sequence>
<dbReference type="InterPro" id="IPR002933">
    <property type="entry name" value="Peptidase_M20"/>
</dbReference>
<keyword evidence="4" id="KW-0732">Signal</keyword>
<dbReference type="Gene3D" id="3.40.630.10">
    <property type="entry name" value="Zn peptidases"/>
    <property type="match status" value="1"/>
</dbReference>
<keyword evidence="1" id="KW-0645">Protease</keyword>
<dbReference type="RefSeq" id="WP_068306146.1">
    <property type="nucleotide sequence ID" value="NZ_FNAK01000002.1"/>
</dbReference>